<organism evidence="19 20">
    <name type="scientific">Thiospirillum jenense</name>
    <dbReference type="NCBI Taxonomy" id="1653858"/>
    <lineage>
        <taxon>Bacteria</taxon>
        <taxon>Pseudomonadati</taxon>
        <taxon>Pseudomonadota</taxon>
        <taxon>Gammaproteobacteria</taxon>
        <taxon>Chromatiales</taxon>
        <taxon>Chromatiaceae</taxon>
        <taxon>Thiospirillum</taxon>
    </lineage>
</organism>
<dbReference type="RefSeq" id="WP_182581746.1">
    <property type="nucleotide sequence ID" value="NZ_JABVCQ010000001.1"/>
</dbReference>
<dbReference type="PROSITE" id="PS00470">
    <property type="entry name" value="IDH_IMDH"/>
    <property type="match status" value="1"/>
</dbReference>
<accession>A0A839H248</accession>
<feature type="site" description="Critical for catalysis" evidence="15">
    <location>
        <position position="232"/>
    </location>
</feature>
<dbReference type="NCBIfam" id="NF005425">
    <property type="entry name" value="PRK07006.1"/>
    <property type="match status" value="1"/>
</dbReference>
<dbReference type="GO" id="GO:0006097">
    <property type="term" value="P:glyoxylate cycle"/>
    <property type="evidence" value="ECO:0007669"/>
    <property type="project" value="UniProtKB-KW"/>
</dbReference>
<feature type="binding site" evidence="12">
    <location>
        <position position="131"/>
    </location>
    <ligand>
        <name>D-threo-isocitrate</name>
        <dbReference type="ChEBI" id="CHEBI:15562"/>
    </ligand>
</feature>
<evidence type="ECO:0000256" key="5">
    <source>
        <dbReference type="ARBA" id="ARBA00022532"/>
    </source>
</evidence>
<feature type="binding site" evidence="13">
    <location>
        <position position="354"/>
    </location>
    <ligand>
        <name>NADP(+)</name>
        <dbReference type="ChEBI" id="CHEBI:58349"/>
    </ligand>
</feature>
<dbReference type="Gene3D" id="3.40.718.10">
    <property type="entry name" value="Isopropylmalate Dehydrogenase"/>
    <property type="match status" value="1"/>
</dbReference>
<feature type="domain" description="Isopropylmalate dehydrogenase-like" evidence="18">
    <location>
        <begin position="30"/>
        <end position="414"/>
    </location>
</feature>
<evidence type="ECO:0000256" key="17">
    <source>
        <dbReference type="RuleBase" id="RU004446"/>
    </source>
</evidence>
<evidence type="ECO:0000256" key="15">
    <source>
        <dbReference type="PIRSR" id="PIRSR604439-4"/>
    </source>
</evidence>
<evidence type="ECO:0000256" key="14">
    <source>
        <dbReference type="PIRSR" id="PIRSR604439-3"/>
    </source>
</evidence>
<dbReference type="EMBL" id="JABVCQ010000001">
    <property type="protein sequence ID" value="MBB1124635.1"/>
    <property type="molecule type" value="Genomic_DNA"/>
</dbReference>
<dbReference type="SMART" id="SM01329">
    <property type="entry name" value="Iso_dh"/>
    <property type="match status" value="1"/>
</dbReference>
<feature type="modified residue" description="N6-succinyllysine" evidence="16">
    <location>
        <position position="244"/>
    </location>
</feature>
<evidence type="ECO:0000256" key="6">
    <source>
        <dbReference type="ARBA" id="ARBA00022723"/>
    </source>
</evidence>
<feature type="binding site" evidence="13">
    <location>
        <begin position="341"/>
        <end position="347"/>
    </location>
    <ligand>
        <name>NADP(+)</name>
        <dbReference type="ChEBI" id="CHEBI:58349"/>
    </ligand>
</feature>
<feature type="binding site" evidence="12">
    <location>
        <position position="115"/>
    </location>
    <ligand>
        <name>D-threo-isocitrate</name>
        <dbReference type="ChEBI" id="CHEBI:15562"/>
    </ligand>
</feature>
<evidence type="ECO:0000313" key="19">
    <source>
        <dbReference type="EMBL" id="MBB1124635.1"/>
    </source>
</evidence>
<dbReference type="Proteomes" id="UP000548632">
    <property type="component" value="Unassembled WGS sequence"/>
</dbReference>
<comment type="catalytic activity">
    <reaction evidence="11">
        <text>D-threo-isocitrate + NADP(+) = 2-oxoglutarate + CO2 + NADPH</text>
        <dbReference type="Rhea" id="RHEA:19629"/>
        <dbReference type="ChEBI" id="CHEBI:15562"/>
        <dbReference type="ChEBI" id="CHEBI:16526"/>
        <dbReference type="ChEBI" id="CHEBI:16810"/>
        <dbReference type="ChEBI" id="CHEBI:57783"/>
        <dbReference type="ChEBI" id="CHEBI:58349"/>
        <dbReference type="EC" id="1.1.1.42"/>
    </reaction>
</comment>
<keyword evidence="4 17" id="KW-0329">Glyoxylate bypass</keyword>
<feature type="binding site" evidence="13">
    <location>
        <position position="106"/>
    </location>
    <ligand>
        <name>NADP(+)</name>
        <dbReference type="ChEBI" id="CHEBI:58349"/>
    </ligand>
</feature>
<comment type="cofactor">
    <cofactor evidence="1">
        <name>Mn(2+)</name>
        <dbReference type="ChEBI" id="CHEBI:29035"/>
    </cofactor>
</comment>
<protein>
    <recommendedName>
        <fullName evidence="17">Isocitrate dehydrogenase [NADP]</fullName>
        <ecNumber evidence="17">1.1.1.42</ecNumber>
    </recommendedName>
</protein>
<comment type="similarity">
    <text evidence="2">Belongs to the isocitrate and isopropylmalate dehydrogenases family.</text>
</comment>
<feature type="modified residue" description="N6-succinyllysine" evidence="16">
    <location>
        <position position="102"/>
    </location>
</feature>
<keyword evidence="5 17" id="KW-0816">Tricarboxylic acid cycle</keyword>
<evidence type="ECO:0000256" key="7">
    <source>
        <dbReference type="ARBA" id="ARBA00022842"/>
    </source>
</evidence>
<comment type="caution">
    <text evidence="19">The sequence shown here is derived from an EMBL/GenBank/DDBJ whole genome shotgun (WGS) entry which is preliminary data.</text>
</comment>
<comment type="subunit">
    <text evidence="3">Homodimer.</text>
</comment>
<dbReference type="Pfam" id="PF00180">
    <property type="entry name" value="Iso_dh"/>
    <property type="match status" value="1"/>
</dbReference>
<dbReference type="EC" id="1.1.1.42" evidence="17"/>
<keyword evidence="6 17" id="KW-0479">Metal-binding</keyword>
<evidence type="ECO:0000256" key="16">
    <source>
        <dbReference type="PIRSR" id="PIRSR604439-5"/>
    </source>
</evidence>
<reference evidence="19 20" key="1">
    <citation type="journal article" date="2020" name="Arch. Microbiol.">
        <title>The genome sequence of the giant phototrophic gammaproteobacterium Thiospirillum jenense gives insight into its physiological properties and phylogenetic relationships.</title>
        <authorList>
            <person name="Imhoff J.F."/>
            <person name="Meyer T.E."/>
            <person name="Kyndt J.A."/>
        </authorList>
    </citation>
    <scope>NUCLEOTIDE SEQUENCE [LARGE SCALE GENOMIC DNA]</scope>
    <source>
        <strain evidence="19 20">DSM 216</strain>
    </source>
</reference>
<dbReference type="SUPFAM" id="SSF53659">
    <property type="entry name" value="Isocitrate/Isopropylmalate dehydrogenase-like"/>
    <property type="match status" value="1"/>
</dbReference>
<evidence type="ECO:0000256" key="4">
    <source>
        <dbReference type="ARBA" id="ARBA00022435"/>
    </source>
</evidence>
<evidence type="ECO:0000256" key="13">
    <source>
        <dbReference type="PIRSR" id="PIRSR604439-2"/>
    </source>
</evidence>
<feature type="binding site" evidence="12">
    <location>
        <position position="121"/>
    </location>
    <ligand>
        <name>D-threo-isocitrate</name>
        <dbReference type="ChEBI" id="CHEBI:15562"/>
    </ligand>
</feature>
<feature type="binding site" evidence="13">
    <location>
        <position position="397"/>
    </location>
    <ligand>
        <name>NADP(+)</name>
        <dbReference type="ChEBI" id="CHEBI:58349"/>
    </ligand>
</feature>
<dbReference type="InterPro" id="IPR019818">
    <property type="entry name" value="IsoCit/isopropylmalate_DH_CS"/>
</dbReference>
<proteinExistence type="inferred from homology"/>
<sequence>MAYQHIQIPAHGETIQVDADYRLHVPNHPIIPFIEGDGIGIDITPVMRRVLDAAVERAYGNERSLVWMEVYAGEKATRVYGANEWLPAETLAAVREFPVSIKGPLTTPVGGGIRSLNVTLRQELDLYVCLRPVRYFAGTPSPLREPQHTNMVIFRENSEDIYAGIEWAAGSPEVRKLIDFLQNEMGVTKIRFPATSGVGIKPVSADGTKRLVRKAIQYAIDNHRHSVTLVHKGNIMKFTEGAFKQWGYELAQDEFGATLIDGGPWCRMTNPNTGTDIIIKDVIADAFLQQILLRPREYDVIATLNLNGDYISDALAAQVGGIGMAPGANLSDSVAMFEATHGTAPKYAGKDQVNPGSIILSGEMLLRHLGWVEAADLIIKGLAGAIQAKTVTYDLERLLPGATLLSCSAFGEAMIAQM</sequence>
<keyword evidence="8 13" id="KW-0521">NADP</keyword>
<keyword evidence="10 14" id="KW-0464">Manganese</keyword>
<gene>
    <name evidence="19" type="primary">icd</name>
    <name evidence="19" type="ORF">HUK38_00120</name>
</gene>
<dbReference type="PANTHER" id="PTHR43504:SF1">
    <property type="entry name" value="ISOCITRATE DEHYDROGENASE [NADP]"/>
    <property type="match status" value="1"/>
</dbReference>
<feature type="binding site" evidence="14">
    <location>
        <position position="309"/>
    </location>
    <ligand>
        <name>Mg(2+)</name>
        <dbReference type="ChEBI" id="CHEBI:18420"/>
    </ligand>
</feature>
<evidence type="ECO:0000256" key="9">
    <source>
        <dbReference type="ARBA" id="ARBA00023002"/>
    </source>
</evidence>
<dbReference type="GO" id="GO:0051287">
    <property type="term" value="F:NAD binding"/>
    <property type="evidence" value="ECO:0007669"/>
    <property type="project" value="InterPro"/>
</dbReference>
<evidence type="ECO:0000256" key="8">
    <source>
        <dbReference type="ARBA" id="ARBA00022857"/>
    </source>
</evidence>
<dbReference type="GO" id="GO:0006099">
    <property type="term" value="P:tricarboxylic acid cycle"/>
    <property type="evidence" value="ECO:0007669"/>
    <property type="project" value="UniProtKB-UniRule"/>
</dbReference>
<evidence type="ECO:0000256" key="3">
    <source>
        <dbReference type="ARBA" id="ARBA00011738"/>
    </source>
</evidence>
<comment type="cofactor">
    <cofactor evidence="14">
        <name>Mg(2+)</name>
        <dbReference type="ChEBI" id="CHEBI:18420"/>
    </cofactor>
    <cofactor evidence="14">
        <name>Mn(2+)</name>
        <dbReference type="ChEBI" id="CHEBI:29035"/>
    </cofactor>
    <text evidence="14">Binds 1 Mg(2+) or Mn(2+) ion per subunit.</text>
</comment>
<feature type="binding site" evidence="12">
    <location>
        <position position="155"/>
    </location>
    <ligand>
        <name>D-threo-isocitrate</name>
        <dbReference type="ChEBI" id="CHEBI:15562"/>
    </ligand>
</feature>
<evidence type="ECO:0000256" key="11">
    <source>
        <dbReference type="ARBA" id="ARBA00023554"/>
    </source>
</evidence>
<keyword evidence="9" id="KW-0560">Oxidoreductase</keyword>
<dbReference type="GO" id="GO:0000287">
    <property type="term" value="F:magnesium ion binding"/>
    <property type="evidence" value="ECO:0007669"/>
    <property type="project" value="InterPro"/>
</dbReference>
<keyword evidence="7 14" id="KW-0460">Magnesium</keyword>
<feature type="site" description="Critical for catalysis" evidence="15">
    <location>
        <position position="162"/>
    </location>
</feature>
<dbReference type="NCBIfam" id="TIGR00183">
    <property type="entry name" value="prok_nadp_idh"/>
    <property type="match status" value="1"/>
</dbReference>
<evidence type="ECO:0000256" key="1">
    <source>
        <dbReference type="ARBA" id="ARBA00001936"/>
    </source>
</evidence>
<dbReference type="InterPro" id="IPR024084">
    <property type="entry name" value="IsoPropMal-DH-like_dom"/>
</dbReference>
<evidence type="ECO:0000256" key="10">
    <source>
        <dbReference type="ARBA" id="ARBA00023211"/>
    </source>
</evidence>
<feature type="modified residue" description="Phosphoserine" evidence="16">
    <location>
        <position position="115"/>
    </location>
</feature>
<evidence type="ECO:0000313" key="20">
    <source>
        <dbReference type="Proteomes" id="UP000548632"/>
    </source>
</evidence>
<evidence type="ECO:0000256" key="2">
    <source>
        <dbReference type="ARBA" id="ARBA00007769"/>
    </source>
</evidence>
<name>A0A839H248_9GAMM</name>
<keyword evidence="20" id="KW-1185">Reference proteome</keyword>
<dbReference type="AlphaFoldDB" id="A0A839H248"/>
<feature type="binding site" evidence="12">
    <location>
        <position position="117"/>
    </location>
    <ligand>
        <name>D-threo-isocitrate</name>
        <dbReference type="ChEBI" id="CHEBI:15562"/>
    </ligand>
</feature>
<dbReference type="GO" id="GO:0004450">
    <property type="term" value="F:isocitrate dehydrogenase (NADP+) activity"/>
    <property type="evidence" value="ECO:0007669"/>
    <property type="project" value="UniProtKB-UniRule"/>
</dbReference>
<dbReference type="InterPro" id="IPR004439">
    <property type="entry name" value="Isocitrate_DH_NADP_dimer_prok"/>
</dbReference>
<evidence type="ECO:0000259" key="18">
    <source>
        <dbReference type="SMART" id="SM01329"/>
    </source>
</evidence>
<dbReference type="PANTHER" id="PTHR43504">
    <property type="entry name" value="ISOCITRATE DEHYDROGENASE [NADP]"/>
    <property type="match status" value="1"/>
</dbReference>
<feature type="binding site" evidence="13">
    <location>
        <position position="393"/>
    </location>
    <ligand>
        <name>NADP(+)</name>
        <dbReference type="ChEBI" id="CHEBI:58349"/>
    </ligand>
</feature>
<evidence type="ECO:0000256" key="12">
    <source>
        <dbReference type="PIRSR" id="PIRSR604439-1"/>
    </source>
</evidence>